<organism evidence="2 3">
    <name type="scientific">Kocuria rhizophila</name>
    <dbReference type="NCBI Taxonomy" id="72000"/>
    <lineage>
        <taxon>Bacteria</taxon>
        <taxon>Bacillati</taxon>
        <taxon>Actinomycetota</taxon>
        <taxon>Actinomycetes</taxon>
        <taxon>Micrococcales</taxon>
        <taxon>Micrococcaceae</taxon>
        <taxon>Kocuria</taxon>
    </lineage>
</organism>
<dbReference type="GeneID" id="93231886"/>
<evidence type="ECO:0008006" key="4">
    <source>
        <dbReference type="Google" id="ProtNLM"/>
    </source>
</evidence>
<evidence type="ECO:0000256" key="1">
    <source>
        <dbReference type="SAM" id="MobiDB-lite"/>
    </source>
</evidence>
<name>A0AAX2SDN7_KOCRH</name>
<reference evidence="2 3" key="1">
    <citation type="submission" date="2019-03" db="EMBL/GenBank/DDBJ databases">
        <title>Genome Sequencing and Assembly of Various Microbes Isolated from Alder Root Nodule.</title>
        <authorList>
            <person name="Swanson E."/>
            <person name="Sevigny J.L."/>
            <person name="Pesce C."/>
            <person name="Davis I."/>
            <person name="Kleiner V."/>
            <person name="Tisa L."/>
        </authorList>
    </citation>
    <scope>NUCLEOTIDE SEQUENCE [LARGE SCALE GENOMIC DNA]</scope>
    <source>
        <strain evidence="2 3">4R-31</strain>
    </source>
</reference>
<dbReference type="Proteomes" id="UP000298017">
    <property type="component" value="Unassembled WGS sequence"/>
</dbReference>
<keyword evidence="3" id="KW-1185">Reference proteome</keyword>
<evidence type="ECO:0000313" key="2">
    <source>
        <dbReference type="EMBL" id="TFI01384.1"/>
    </source>
</evidence>
<dbReference type="Pfam" id="PF13376">
    <property type="entry name" value="OmdA"/>
    <property type="match status" value="1"/>
</dbReference>
<dbReference type="AlphaFoldDB" id="A0AAX2SDN7"/>
<sequence>MSETPQTTTPAPGSAPGAAASAPEQTPELPGGVVHDLPADLAEALLTEPETAELWRGLTPLGRNEFVCWVEDAKKPETRARRIRRTGEEMHEGKRRPCCWPGCKHRERTGR</sequence>
<gene>
    <name evidence="2" type="ORF">E4P33_07480</name>
</gene>
<feature type="region of interest" description="Disordered" evidence="1">
    <location>
        <begin position="1"/>
        <end position="35"/>
    </location>
</feature>
<comment type="caution">
    <text evidence="2">The sequence shown here is derived from an EMBL/GenBank/DDBJ whole genome shotgun (WGS) entry which is preliminary data.</text>
</comment>
<accession>A0AAX2SDN7</accession>
<proteinExistence type="predicted"/>
<dbReference type="RefSeq" id="WP_135010648.1">
    <property type="nucleotide sequence ID" value="NZ_CP108528.1"/>
</dbReference>
<protein>
    <recommendedName>
        <fullName evidence="4">YdeI/OmpD-associated family protein</fullName>
    </recommendedName>
</protein>
<feature type="compositionally biased region" description="Low complexity" evidence="1">
    <location>
        <begin position="1"/>
        <end position="26"/>
    </location>
</feature>
<evidence type="ECO:0000313" key="3">
    <source>
        <dbReference type="Proteomes" id="UP000298017"/>
    </source>
</evidence>
<dbReference type="EMBL" id="SPNK01000006">
    <property type="protein sequence ID" value="TFI01384.1"/>
    <property type="molecule type" value="Genomic_DNA"/>
</dbReference>